<gene>
    <name evidence="3" type="ORF">MJAP1_003849</name>
</gene>
<keyword evidence="2" id="KW-0812">Transmembrane</keyword>
<keyword evidence="2" id="KW-0472">Membrane</keyword>
<feature type="compositionally biased region" description="Basic and acidic residues" evidence="1">
    <location>
        <begin position="9"/>
        <end position="18"/>
    </location>
</feature>
<keyword evidence="2" id="KW-1133">Transmembrane helix</keyword>
<dbReference type="RefSeq" id="XP_060123755.1">
    <property type="nucleotide sequence ID" value="XM_060267772.1"/>
</dbReference>
<dbReference type="GeneID" id="85227500"/>
<keyword evidence="4" id="KW-1185">Reference proteome</keyword>
<dbReference type="Proteomes" id="UP001217754">
    <property type="component" value="Chromosome 8"/>
</dbReference>
<feature type="region of interest" description="Disordered" evidence="1">
    <location>
        <begin position="1"/>
        <end position="22"/>
    </location>
</feature>
<evidence type="ECO:0000256" key="1">
    <source>
        <dbReference type="SAM" id="MobiDB-lite"/>
    </source>
</evidence>
<evidence type="ECO:0000313" key="4">
    <source>
        <dbReference type="Proteomes" id="UP001217754"/>
    </source>
</evidence>
<evidence type="ECO:0000256" key="2">
    <source>
        <dbReference type="SAM" id="Phobius"/>
    </source>
</evidence>
<sequence length="142" mass="15515">MNEPLPTYTRRDQTRPDWAHNYSRPNDVPPSYADSVRWFFYNSLRPAFLVASLVSAIGAAIQCGVQWRSMGETSGKAHIFSLVSAVLFTVVAVFQFYAFMAGLNSHISMLRSAHTDGRLVTGANPQSAVAVTSAAVKAFDAL</sequence>
<accession>A0AAF0JBU6</accession>
<organism evidence="3 4">
    <name type="scientific">Malassezia japonica</name>
    <dbReference type="NCBI Taxonomy" id="223818"/>
    <lineage>
        <taxon>Eukaryota</taxon>
        <taxon>Fungi</taxon>
        <taxon>Dikarya</taxon>
        <taxon>Basidiomycota</taxon>
        <taxon>Ustilaginomycotina</taxon>
        <taxon>Malasseziomycetes</taxon>
        <taxon>Malasseziales</taxon>
        <taxon>Malasseziaceae</taxon>
        <taxon>Malassezia</taxon>
    </lineage>
</organism>
<feature type="transmembrane region" description="Helical" evidence="2">
    <location>
        <begin position="47"/>
        <end position="67"/>
    </location>
</feature>
<feature type="transmembrane region" description="Helical" evidence="2">
    <location>
        <begin position="79"/>
        <end position="103"/>
    </location>
</feature>
<dbReference type="AlphaFoldDB" id="A0AAF0JBU6"/>
<dbReference type="EMBL" id="CP119965">
    <property type="protein sequence ID" value="WFD40858.1"/>
    <property type="molecule type" value="Genomic_DNA"/>
</dbReference>
<evidence type="ECO:0000313" key="3">
    <source>
        <dbReference type="EMBL" id="WFD40858.1"/>
    </source>
</evidence>
<proteinExistence type="predicted"/>
<protein>
    <submittedName>
        <fullName evidence="3">Uncharacterized protein</fullName>
    </submittedName>
</protein>
<name>A0AAF0JBU6_9BASI</name>
<reference evidence="3" key="1">
    <citation type="submission" date="2023-03" db="EMBL/GenBank/DDBJ databases">
        <title>Mating type loci evolution in Malassezia.</title>
        <authorList>
            <person name="Coelho M.A."/>
        </authorList>
    </citation>
    <scope>NUCLEOTIDE SEQUENCE</scope>
    <source>
        <strain evidence="3">CBS 9431</strain>
    </source>
</reference>